<accession>A0A832YT81</accession>
<keyword evidence="1" id="KW-0472">Membrane</keyword>
<evidence type="ECO:0000313" key="3">
    <source>
        <dbReference type="Proteomes" id="UP000605805"/>
    </source>
</evidence>
<sequence length="283" mass="31595">MNEGQTTETNELCEKPKLKNIAMSILIIILIVFSFIAGLTLGPRLTPQYKTRVVKIYHTITMTKYLRDTVTLVRIQKSTITITALYTSVQPRLAFRYNTSLLSLLPIVVVNYSTNTDLRLVFKDPNNSVIDIKLALAPRGSTFFILSLPCRSPYNGTYTIHIYDVLGKYLGKVEIPIHVIKPIINDVSIFIRNRYSITLLLKLSVLNNSTVPIFITKISVGISNTKVKYERDMCLGIPPKSIVSIGPLNINAGNLCSGQYSVVIELHTDWGAKTVLSLPIVIP</sequence>
<evidence type="ECO:0000313" key="2">
    <source>
        <dbReference type="EMBL" id="HIP57330.1"/>
    </source>
</evidence>
<evidence type="ECO:0000256" key="1">
    <source>
        <dbReference type="SAM" id="Phobius"/>
    </source>
</evidence>
<protein>
    <submittedName>
        <fullName evidence="2">Uncharacterized protein</fullName>
    </submittedName>
</protein>
<reference evidence="2" key="1">
    <citation type="journal article" date="2020" name="ISME J.">
        <title>Gammaproteobacteria mediating utilization of methyl-, sulfur- and petroleum organic compounds in deep ocean hydrothermal plumes.</title>
        <authorList>
            <person name="Zhou Z."/>
            <person name="Liu Y."/>
            <person name="Pan J."/>
            <person name="Cron B.R."/>
            <person name="Toner B.M."/>
            <person name="Anantharaman K."/>
            <person name="Breier J.A."/>
            <person name="Dick G.J."/>
            <person name="Li M."/>
        </authorList>
    </citation>
    <scope>NUCLEOTIDE SEQUENCE</scope>
    <source>
        <strain evidence="2">SZUA-1435</strain>
    </source>
</reference>
<keyword evidence="1" id="KW-1133">Transmembrane helix</keyword>
<dbReference type="AlphaFoldDB" id="A0A832YT81"/>
<name>A0A832YT81_9CREN</name>
<dbReference type="Proteomes" id="UP000605805">
    <property type="component" value="Unassembled WGS sequence"/>
</dbReference>
<proteinExistence type="predicted"/>
<dbReference type="EMBL" id="DQTV01000085">
    <property type="protein sequence ID" value="HIP57330.1"/>
    <property type="molecule type" value="Genomic_DNA"/>
</dbReference>
<comment type="caution">
    <text evidence="2">The sequence shown here is derived from an EMBL/GenBank/DDBJ whole genome shotgun (WGS) entry which is preliminary data.</text>
</comment>
<feature type="transmembrane region" description="Helical" evidence="1">
    <location>
        <begin position="20"/>
        <end position="42"/>
    </location>
</feature>
<gene>
    <name evidence="2" type="ORF">EYH02_04600</name>
</gene>
<organism evidence="2 3">
    <name type="scientific">Ignisphaera aggregans</name>
    <dbReference type="NCBI Taxonomy" id="334771"/>
    <lineage>
        <taxon>Archaea</taxon>
        <taxon>Thermoproteota</taxon>
        <taxon>Thermoprotei</taxon>
        <taxon>Desulfurococcales</taxon>
        <taxon>Desulfurococcaceae</taxon>
        <taxon>Ignisphaera</taxon>
    </lineage>
</organism>
<keyword evidence="1" id="KW-0812">Transmembrane</keyword>